<sequence>MFNPTIQVIAAQPPVLDRPDLSFEGLLKHFPGLTEAEAVCMTGSTAAGWGNTFSDIDLYVFSDRELDLPVDETMETWPGSDPSGVRWHNWMGVYGNARIDLKVWPTDTLGTALKAYLDDEIEFCSMGDFLQDFVYRLSIGIPLKNEKFFQEMKALLDGSSYRRSLARFLKADAENCLTDVAGQLDSKDYMTARVSAGLAAGFVADAALVLSGQLCRRKKWLLRRLESTPQCGISVDEYRTVVLGGLRPGETDADCARRVARWAQAHIVRLEDAFLSTP</sequence>
<dbReference type="Proteomes" id="UP001198565">
    <property type="component" value="Unassembled WGS sequence"/>
</dbReference>
<name>A0ABS7QNG0_9ACTN</name>
<evidence type="ECO:0000313" key="2">
    <source>
        <dbReference type="Proteomes" id="UP001198565"/>
    </source>
</evidence>
<organism evidence="1 2">
    <name type="scientific">Streptantibioticus parmotrematis</name>
    <dbReference type="NCBI Taxonomy" id="2873249"/>
    <lineage>
        <taxon>Bacteria</taxon>
        <taxon>Bacillati</taxon>
        <taxon>Actinomycetota</taxon>
        <taxon>Actinomycetes</taxon>
        <taxon>Kitasatosporales</taxon>
        <taxon>Streptomycetaceae</taxon>
        <taxon>Streptantibioticus</taxon>
    </lineage>
</organism>
<reference evidence="1 2" key="1">
    <citation type="submission" date="2021-08" db="EMBL/GenBank/DDBJ databases">
        <title>Streptomyces sp. PTM05 isolated from lichen.</title>
        <authorList>
            <person name="Somphong A."/>
            <person name="Phongsopitanun W."/>
            <person name="Tanasupawat S."/>
        </authorList>
    </citation>
    <scope>NUCLEOTIDE SEQUENCE [LARGE SCALE GENOMIC DNA]</scope>
    <source>
        <strain evidence="1 2">Ptm05</strain>
    </source>
</reference>
<accession>A0ABS7QNG0</accession>
<evidence type="ECO:0000313" key="1">
    <source>
        <dbReference type="EMBL" id="MBY8884713.1"/>
    </source>
</evidence>
<proteinExistence type="predicted"/>
<comment type="caution">
    <text evidence="1">The sequence shown here is derived from an EMBL/GenBank/DDBJ whole genome shotgun (WGS) entry which is preliminary data.</text>
</comment>
<dbReference type="EMBL" id="JAINVZ010000004">
    <property type="protein sequence ID" value="MBY8884713.1"/>
    <property type="molecule type" value="Genomic_DNA"/>
</dbReference>
<dbReference type="SUPFAM" id="SSF81301">
    <property type="entry name" value="Nucleotidyltransferase"/>
    <property type="match status" value="1"/>
</dbReference>
<evidence type="ECO:0008006" key="3">
    <source>
        <dbReference type="Google" id="ProtNLM"/>
    </source>
</evidence>
<gene>
    <name evidence="1" type="ORF">K7472_07625</name>
</gene>
<keyword evidence="2" id="KW-1185">Reference proteome</keyword>
<dbReference type="InterPro" id="IPR043519">
    <property type="entry name" value="NT_sf"/>
</dbReference>
<dbReference type="RefSeq" id="WP_222975399.1">
    <property type="nucleotide sequence ID" value="NZ_JAINVZ010000004.1"/>
</dbReference>
<protein>
    <recommendedName>
        <fullName evidence="3">Polymerase nucleotidyl transferase domain-containing protein</fullName>
    </recommendedName>
</protein>